<keyword evidence="3" id="KW-1185">Reference proteome</keyword>
<reference evidence="2 3" key="1">
    <citation type="submission" date="2015-08" db="EMBL/GenBank/DDBJ databases">
        <authorList>
            <person name="Babu N.S."/>
            <person name="Beckwith C.J."/>
            <person name="Beseler K.G."/>
            <person name="Brison A."/>
            <person name="Carone J.V."/>
            <person name="Caskin T.P."/>
            <person name="Diamond M."/>
            <person name="Durham M.E."/>
            <person name="Foxe J.M."/>
            <person name="Go M."/>
            <person name="Henderson B.A."/>
            <person name="Jones I.B."/>
            <person name="McGettigan J.A."/>
            <person name="Micheletti S.J."/>
            <person name="Nasrallah M.E."/>
            <person name="Ortiz D."/>
            <person name="Piller C.R."/>
            <person name="Privatt S.R."/>
            <person name="Schneider S.L."/>
            <person name="Sharp S."/>
            <person name="Smith T.C."/>
            <person name="Stanton J.D."/>
            <person name="Ullery H.E."/>
            <person name="Wilson R.J."/>
            <person name="Serrano M.G."/>
            <person name="Buck G."/>
            <person name="Lee V."/>
            <person name="Wang Y."/>
            <person name="Carvalho R."/>
            <person name="Voegtly L."/>
            <person name="Shi R."/>
            <person name="Duckworth R."/>
            <person name="Johnson A."/>
            <person name="Loviza R."/>
            <person name="Walstead R."/>
            <person name="Shah Z."/>
            <person name="Kiflezghi M."/>
            <person name="Wade K."/>
            <person name="Ball S.L."/>
            <person name="Bradley K.W."/>
            <person name="Asai D.J."/>
            <person name="Bowman C.A."/>
            <person name="Russell D.A."/>
            <person name="Pope W.H."/>
            <person name="Jacobs-Sera D."/>
            <person name="Hendrix R.W."/>
            <person name="Hatfull G.F."/>
        </authorList>
    </citation>
    <scope>NUCLEOTIDE SEQUENCE [LARGE SCALE GENOMIC DNA]</scope>
    <source>
        <strain evidence="2 3">DSM 27648</strain>
    </source>
</reference>
<dbReference type="EMBL" id="CP012333">
    <property type="protein sequence ID" value="AKU98791.1"/>
    <property type="molecule type" value="Genomic_DNA"/>
</dbReference>
<evidence type="ECO:0000313" key="2">
    <source>
        <dbReference type="EMBL" id="AKU98791.1"/>
    </source>
</evidence>
<feature type="region of interest" description="Disordered" evidence="1">
    <location>
        <begin position="1"/>
        <end position="60"/>
    </location>
</feature>
<feature type="compositionally biased region" description="Pro residues" evidence="1">
    <location>
        <begin position="47"/>
        <end position="56"/>
    </location>
</feature>
<evidence type="ECO:0000313" key="3">
    <source>
        <dbReference type="Proteomes" id="UP000064967"/>
    </source>
</evidence>
<proteinExistence type="predicted"/>
<dbReference type="KEGG" id="llu:AKJ09_05455"/>
<dbReference type="Proteomes" id="UP000064967">
    <property type="component" value="Chromosome"/>
</dbReference>
<accession>A0A0K1PZI7</accession>
<feature type="compositionally biased region" description="Low complexity" evidence="1">
    <location>
        <begin position="31"/>
        <end position="46"/>
    </location>
</feature>
<sequence>MKSAGKRNADRSRRIHESEMYDANAARRLRLASASPLGPRPSALAPRPSPLAPSPPRPRKARVYAFSPRRARFTRRGEDLTKETHAFLARVQGASI</sequence>
<feature type="compositionally biased region" description="Basic and acidic residues" evidence="1">
    <location>
        <begin position="7"/>
        <end position="19"/>
    </location>
</feature>
<protein>
    <submittedName>
        <fullName evidence="2">Uncharacterized protein</fullName>
    </submittedName>
</protein>
<organism evidence="2 3">
    <name type="scientific">Labilithrix luteola</name>
    <dbReference type="NCBI Taxonomy" id="1391654"/>
    <lineage>
        <taxon>Bacteria</taxon>
        <taxon>Pseudomonadati</taxon>
        <taxon>Myxococcota</taxon>
        <taxon>Polyangia</taxon>
        <taxon>Polyangiales</taxon>
        <taxon>Labilitrichaceae</taxon>
        <taxon>Labilithrix</taxon>
    </lineage>
</organism>
<gene>
    <name evidence="2" type="ORF">AKJ09_05455</name>
</gene>
<dbReference type="AlphaFoldDB" id="A0A0K1PZI7"/>
<dbReference type="STRING" id="1391654.AKJ09_05455"/>
<name>A0A0K1PZI7_9BACT</name>
<evidence type="ECO:0000256" key="1">
    <source>
        <dbReference type="SAM" id="MobiDB-lite"/>
    </source>
</evidence>